<dbReference type="AlphaFoldDB" id="A0A7T2TGT0"/>
<evidence type="ECO:0000313" key="3">
    <source>
        <dbReference type="Proteomes" id="UP000594979"/>
    </source>
</evidence>
<dbReference type="Proteomes" id="UP000594979">
    <property type="component" value="Chromosome"/>
</dbReference>
<reference evidence="2 3" key="1">
    <citation type="submission" date="2020-12" db="EMBL/GenBank/DDBJ databases">
        <title>FDA dAtabase for Regulatory Grade micrObial Sequences (FDA-ARGOS): Supporting development and validation of Infectious Disease Dx tests.</title>
        <authorList>
            <person name="Sproer C."/>
            <person name="Gronow S."/>
            <person name="Severitt S."/>
            <person name="Schroder I."/>
            <person name="Tallon L."/>
            <person name="Sadzewicz L."/>
            <person name="Zhao X."/>
            <person name="Boylan J."/>
            <person name="Ott S."/>
            <person name="Bowen H."/>
            <person name="Vavikolanu K."/>
            <person name="Mehta A."/>
            <person name="Aluvathingal J."/>
            <person name="Nadendla S."/>
            <person name="Lowell S."/>
            <person name="Myers T."/>
            <person name="Yan Y."/>
            <person name="Sichtig H."/>
        </authorList>
    </citation>
    <scope>NUCLEOTIDE SEQUENCE [LARGE SCALE GENOMIC DNA]</scope>
    <source>
        <strain evidence="2 3">FDAARGOS_902</strain>
    </source>
</reference>
<evidence type="ECO:0000313" key="2">
    <source>
        <dbReference type="EMBL" id="QPS33622.1"/>
    </source>
</evidence>
<feature type="domain" description="DUF3631" evidence="1">
    <location>
        <begin position="94"/>
        <end position="260"/>
    </location>
</feature>
<name>A0A7T2TGT0_9MICO</name>
<dbReference type="Pfam" id="PF12307">
    <property type="entry name" value="DUF3631"/>
    <property type="match status" value="1"/>
</dbReference>
<accession>A0A7T2TGT0</accession>
<evidence type="ECO:0000259" key="1">
    <source>
        <dbReference type="Pfam" id="PF12307"/>
    </source>
</evidence>
<dbReference type="InterPro" id="IPR022081">
    <property type="entry name" value="DUF3631"/>
</dbReference>
<gene>
    <name evidence="2" type="ORF">I6G59_17135</name>
</gene>
<sequence>MIDEAEKALSPRKPGIEDILGVLNSGYKRGGSRPVLVPSKEGGYHPESMATFAPVAMAGNAPDLPDDTMQRTITVTMFPAAEGDVNETDWELIEADVRDLGAAIGQWADGIRDEVRQTRPDVPEGCIGRIKERWLPLKRVAVFAGGAWPEKVDELIRHDLDEMARDREEGLSSMPIHVHLIRDLHGVFERERTEFIPTSVIVAELIDRHPERWSDSSQFGKDLTAQRLGRMLVKNFSIRSAKNGQDVRGYYRPMFARAWKAVNLSDGSRQFEDTLSIKPSRPSETSEPSAVTRTCPIHTTTAG</sequence>
<dbReference type="EMBL" id="CP065682">
    <property type="protein sequence ID" value="QPS33622.1"/>
    <property type="molecule type" value="Genomic_DNA"/>
</dbReference>
<organism evidence="2 3">
    <name type="scientific">Brevibacterium casei</name>
    <dbReference type="NCBI Taxonomy" id="33889"/>
    <lineage>
        <taxon>Bacteria</taxon>
        <taxon>Bacillati</taxon>
        <taxon>Actinomycetota</taxon>
        <taxon>Actinomycetes</taxon>
        <taxon>Micrococcales</taxon>
        <taxon>Brevibacteriaceae</taxon>
        <taxon>Brevibacterium</taxon>
    </lineage>
</organism>
<proteinExistence type="predicted"/>
<protein>
    <submittedName>
        <fullName evidence="2">DUF3631 domain-containing protein</fullName>
    </submittedName>
</protein>
<dbReference type="KEGG" id="bcau:I6G59_17135"/>
<dbReference type="RefSeq" id="WP_197932011.1">
    <property type="nucleotide sequence ID" value="NZ_CP065682.1"/>
</dbReference>